<keyword evidence="2 6" id="KW-0812">Transmembrane</keyword>
<dbReference type="Gene3D" id="1.20.140.150">
    <property type="match status" value="1"/>
</dbReference>
<feature type="transmembrane region" description="Helical" evidence="6">
    <location>
        <begin position="135"/>
        <end position="158"/>
    </location>
</feature>
<comment type="subcellular location">
    <subcellularLocation>
        <location evidence="1">Membrane</location>
        <topology evidence="1">Multi-pass membrane protein</topology>
    </subcellularLocation>
</comment>
<feature type="transmembrane region" description="Helical" evidence="6">
    <location>
        <begin position="7"/>
        <end position="27"/>
    </location>
</feature>
<dbReference type="GO" id="GO:0016247">
    <property type="term" value="F:channel regulator activity"/>
    <property type="evidence" value="ECO:0007669"/>
    <property type="project" value="TreeGrafter"/>
</dbReference>
<evidence type="ECO:0000256" key="4">
    <source>
        <dbReference type="ARBA" id="ARBA00023136"/>
    </source>
</evidence>
<feature type="compositionally biased region" description="Basic and acidic residues" evidence="5">
    <location>
        <begin position="379"/>
        <end position="394"/>
    </location>
</feature>
<dbReference type="GO" id="GO:0099590">
    <property type="term" value="P:neurotransmitter receptor internalization"/>
    <property type="evidence" value="ECO:0007669"/>
    <property type="project" value="TreeGrafter"/>
</dbReference>
<protein>
    <recommendedName>
        <fullName evidence="9">Voltage-dependent calcium channel gamma-5 subunit</fullName>
    </recommendedName>
</protein>
<evidence type="ECO:0000256" key="2">
    <source>
        <dbReference type="ARBA" id="ARBA00022692"/>
    </source>
</evidence>
<evidence type="ECO:0008006" key="9">
    <source>
        <dbReference type="Google" id="ProtNLM"/>
    </source>
</evidence>
<dbReference type="PANTHER" id="PTHR12107:SF0">
    <property type="entry name" value="STARGAZIN (MAMMALIAN CALCIUM CHANNEL) HOMOLOG"/>
    <property type="match status" value="1"/>
</dbReference>
<comment type="caution">
    <text evidence="7">The sequence shown here is derived from an EMBL/GenBank/DDBJ whole genome shotgun (WGS) entry which is preliminary data.</text>
</comment>
<dbReference type="GO" id="GO:0098839">
    <property type="term" value="C:postsynaptic density membrane"/>
    <property type="evidence" value="ECO:0007669"/>
    <property type="project" value="TreeGrafter"/>
</dbReference>
<proteinExistence type="predicted"/>
<accession>A0A482XHH9</accession>
<keyword evidence="8" id="KW-1185">Reference proteome</keyword>
<organism evidence="7 8">
    <name type="scientific">Laodelphax striatellus</name>
    <name type="common">Small brown planthopper</name>
    <name type="synonym">Delphax striatella</name>
    <dbReference type="NCBI Taxonomy" id="195883"/>
    <lineage>
        <taxon>Eukaryota</taxon>
        <taxon>Metazoa</taxon>
        <taxon>Ecdysozoa</taxon>
        <taxon>Arthropoda</taxon>
        <taxon>Hexapoda</taxon>
        <taxon>Insecta</taxon>
        <taxon>Pterygota</taxon>
        <taxon>Neoptera</taxon>
        <taxon>Paraneoptera</taxon>
        <taxon>Hemiptera</taxon>
        <taxon>Auchenorrhyncha</taxon>
        <taxon>Fulgoroidea</taxon>
        <taxon>Delphacidae</taxon>
        <taxon>Criomorphinae</taxon>
        <taxon>Laodelphax</taxon>
    </lineage>
</organism>
<gene>
    <name evidence="7" type="ORF">LSTR_LSTR009356</name>
</gene>
<dbReference type="GO" id="GO:0019226">
    <property type="term" value="P:transmission of nerve impulse"/>
    <property type="evidence" value="ECO:0007669"/>
    <property type="project" value="TreeGrafter"/>
</dbReference>
<dbReference type="InterPro" id="IPR004031">
    <property type="entry name" value="PMP22/EMP/MP20/Claudin"/>
</dbReference>
<dbReference type="SMR" id="A0A482XHH9"/>
<evidence type="ECO:0000256" key="6">
    <source>
        <dbReference type="SAM" id="Phobius"/>
    </source>
</evidence>
<reference evidence="7 8" key="1">
    <citation type="journal article" date="2017" name="Gigascience">
        <title>Genome sequence of the small brown planthopper, Laodelphax striatellus.</title>
        <authorList>
            <person name="Zhu J."/>
            <person name="Jiang F."/>
            <person name="Wang X."/>
            <person name="Yang P."/>
            <person name="Bao Y."/>
            <person name="Zhao W."/>
            <person name="Wang W."/>
            <person name="Lu H."/>
            <person name="Wang Q."/>
            <person name="Cui N."/>
            <person name="Li J."/>
            <person name="Chen X."/>
            <person name="Luo L."/>
            <person name="Yu J."/>
            <person name="Kang L."/>
            <person name="Cui F."/>
        </authorList>
    </citation>
    <scope>NUCLEOTIDE SEQUENCE [LARGE SCALE GENOMIC DNA]</scope>
    <source>
        <strain evidence="7">Lst14</strain>
    </source>
</reference>
<evidence type="ECO:0000313" key="8">
    <source>
        <dbReference type="Proteomes" id="UP000291343"/>
    </source>
</evidence>
<evidence type="ECO:0000256" key="5">
    <source>
        <dbReference type="SAM" id="MobiDB-lite"/>
    </source>
</evidence>
<dbReference type="Pfam" id="PF13903">
    <property type="entry name" value="Claudin_2"/>
    <property type="match status" value="1"/>
</dbReference>
<evidence type="ECO:0000256" key="1">
    <source>
        <dbReference type="ARBA" id="ARBA00004141"/>
    </source>
</evidence>
<name>A0A482XHH9_LAOST</name>
<keyword evidence="4 6" id="KW-0472">Membrane</keyword>
<dbReference type="GO" id="GO:0098970">
    <property type="term" value="P:postsynaptic neurotransmitter receptor diffusion trapping"/>
    <property type="evidence" value="ECO:0007669"/>
    <property type="project" value="TreeGrafter"/>
</dbReference>
<dbReference type="GO" id="GO:0098943">
    <property type="term" value="P:neurotransmitter receptor transport, postsynaptic endosome to lysosome"/>
    <property type="evidence" value="ECO:0007669"/>
    <property type="project" value="TreeGrafter"/>
</dbReference>
<evidence type="ECO:0000256" key="3">
    <source>
        <dbReference type="ARBA" id="ARBA00022989"/>
    </source>
</evidence>
<dbReference type="PANTHER" id="PTHR12107">
    <property type="entry name" value="VOLTAGE-DEPENDENT CALCIUM CHANNEL GAMMA SUBUNIT"/>
    <property type="match status" value="1"/>
</dbReference>
<dbReference type="GO" id="GO:0051968">
    <property type="term" value="P:positive regulation of synaptic transmission, glutamatergic"/>
    <property type="evidence" value="ECO:0007669"/>
    <property type="project" value="TreeGrafter"/>
</dbReference>
<feature type="transmembrane region" description="Helical" evidence="6">
    <location>
        <begin position="104"/>
        <end position="123"/>
    </location>
</feature>
<keyword evidence="3 6" id="KW-1133">Transmembrane helix</keyword>
<dbReference type="STRING" id="195883.A0A482XHH9"/>
<sequence length="394" mass="44897">MPRGALWLVTPLLALFSLVIVCVAMWTDQWLLTEEKMPNPAYNGSGGHEYLSKITVSGLWTICTNDPGEKDMHCTFIEYFSKEEYSPDPNDSTMAIPYAVTRSAFFFILATLLLFFGEFSCLYGQLMRRRRIFTFVSGVVFIISGLLMLIGLVMYISIFKAEIGSKLRPRSQLQPPMFTFQYGYSFLLYVSGFMAIEITGTCAVFLYISWQQKEWSKKRVELHAMNHRRKLSSTSSAMNIEQQLYMGGHPLYPCRRHPYYPPPVMANHTGVSPGIHQRRYYLDSEHDESLAQSPIARVSNVSASYYTFPDSTMDTFDTVPIEGEYMTHGGWTDLPRDITTHTVSTTADINSCDDIGDYSPHPDFVTFDLDSVPPMQTADARRQDYDSLRRTTPV</sequence>
<evidence type="ECO:0000313" key="7">
    <source>
        <dbReference type="EMBL" id="RZF45485.1"/>
    </source>
</evidence>
<dbReference type="InterPro" id="IPR051072">
    <property type="entry name" value="CACNG_subunit"/>
</dbReference>
<dbReference type="OrthoDB" id="9990458at2759"/>
<dbReference type="GO" id="GO:0005245">
    <property type="term" value="F:voltage-gated calcium channel activity"/>
    <property type="evidence" value="ECO:0007669"/>
    <property type="project" value="TreeGrafter"/>
</dbReference>
<dbReference type="AlphaFoldDB" id="A0A482XHH9"/>
<dbReference type="EMBL" id="QKKF02009095">
    <property type="protein sequence ID" value="RZF45485.1"/>
    <property type="molecule type" value="Genomic_DNA"/>
</dbReference>
<dbReference type="FunFam" id="1.20.140.150:FF:000098">
    <property type="entry name" value="Voltage-dependent calcium channel, putative"/>
    <property type="match status" value="1"/>
</dbReference>
<dbReference type="Proteomes" id="UP000291343">
    <property type="component" value="Unassembled WGS sequence"/>
</dbReference>
<feature type="region of interest" description="Disordered" evidence="5">
    <location>
        <begin position="370"/>
        <end position="394"/>
    </location>
</feature>
<dbReference type="InParanoid" id="A0A482XHH9"/>
<dbReference type="GO" id="GO:0032281">
    <property type="term" value="C:AMPA glutamate receptor complex"/>
    <property type="evidence" value="ECO:0007669"/>
    <property type="project" value="TreeGrafter"/>
</dbReference>
<feature type="transmembrane region" description="Helical" evidence="6">
    <location>
        <begin position="186"/>
        <end position="210"/>
    </location>
</feature>